<dbReference type="GO" id="GO:0006362">
    <property type="term" value="P:transcription elongation by RNA polymerase I"/>
    <property type="evidence" value="ECO:0007669"/>
    <property type="project" value="TreeGrafter"/>
</dbReference>
<dbReference type="OrthoDB" id="2524557at2759"/>
<dbReference type="InterPro" id="IPR011333">
    <property type="entry name" value="SKP1/BTB/POZ_sf"/>
</dbReference>
<comment type="subcellular location">
    <subcellularLocation>
        <location evidence="1">Nucleus</location>
    </subcellularLocation>
</comment>
<feature type="compositionally biased region" description="Basic and acidic residues" evidence="5">
    <location>
        <begin position="239"/>
        <end position="250"/>
    </location>
</feature>
<feature type="compositionally biased region" description="Polar residues" evidence="5">
    <location>
        <begin position="443"/>
        <end position="453"/>
    </location>
</feature>
<feature type="compositionally biased region" description="Basic and acidic residues" evidence="5">
    <location>
        <begin position="405"/>
        <end position="414"/>
    </location>
</feature>
<evidence type="ECO:0000256" key="5">
    <source>
        <dbReference type="SAM" id="MobiDB-lite"/>
    </source>
</evidence>
<dbReference type="PROSITE" id="PS50097">
    <property type="entry name" value="BTB"/>
    <property type="match status" value="1"/>
</dbReference>
<protein>
    <recommendedName>
        <fullName evidence="6">BTB domain-containing protein</fullName>
    </recommendedName>
</protein>
<dbReference type="GO" id="GO:0005736">
    <property type="term" value="C:RNA polymerase I complex"/>
    <property type="evidence" value="ECO:0007669"/>
    <property type="project" value="TreeGrafter"/>
</dbReference>
<dbReference type="SMART" id="SM00225">
    <property type="entry name" value="BTB"/>
    <property type="match status" value="1"/>
</dbReference>
<dbReference type="InParanoid" id="A0A409YWR0"/>
<dbReference type="PANTHER" id="PTHR12709">
    <property type="entry name" value="DNA-DIRECTED RNA POLYMERASE II, III"/>
    <property type="match status" value="1"/>
</dbReference>
<accession>A0A409YWR0</accession>
<dbReference type="InterPro" id="IPR036898">
    <property type="entry name" value="RNA_pol_Rpb7-like_N_sf"/>
</dbReference>
<dbReference type="Pfam" id="PF17875">
    <property type="entry name" value="RPA43_OB"/>
    <property type="match status" value="1"/>
</dbReference>
<dbReference type="GO" id="GO:0006352">
    <property type="term" value="P:DNA-templated transcription initiation"/>
    <property type="evidence" value="ECO:0007669"/>
    <property type="project" value="InterPro"/>
</dbReference>
<evidence type="ECO:0000313" key="8">
    <source>
        <dbReference type="Proteomes" id="UP000284706"/>
    </source>
</evidence>
<dbReference type="Gene3D" id="3.30.710.10">
    <property type="entry name" value="Potassium Channel Kv1.1, Chain A"/>
    <property type="match status" value="2"/>
</dbReference>
<dbReference type="InterPro" id="IPR045113">
    <property type="entry name" value="Rpb7-like"/>
</dbReference>
<dbReference type="STRING" id="231916.A0A409YWR0"/>
<keyword evidence="8" id="KW-1185">Reference proteome</keyword>
<name>A0A409YWR0_9AGAR</name>
<dbReference type="Proteomes" id="UP000284706">
    <property type="component" value="Unassembled WGS sequence"/>
</dbReference>
<feature type="domain" description="BTB" evidence="6">
    <location>
        <begin position="316"/>
        <end position="369"/>
    </location>
</feature>
<evidence type="ECO:0000256" key="3">
    <source>
        <dbReference type="ARBA" id="ARBA00023163"/>
    </source>
</evidence>
<reference evidence="7 8" key="1">
    <citation type="journal article" date="2018" name="Evol. Lett.">
        <title>Horizontal gene cluster transfer increased hallucinogenic mushroom diversity.</title>
        <authorList>
            <person name="Reynolds H.T."/>
            <person name="Vijayakumar V."/>
            <person name="Gluck-Thaler E."/>
            <person name="Korotkin H.B."/>
            <person name="Matheny P.B."/>
            <person name="Slot J.C."/>
        </authorList>
    </citation>
    <scope>NUCLEOTIDE SEQUENCE [LARGE SCALE GENOMIC DNA]</scope>
    <source>
        <strain evidence="7 8">SRW20</strain>
    </source>
</reference>
<keyword evidence="3" id="KW-0804">Transcription</keyword>
<comment type="caution">
    <text evidence="7">The sequence shown here is derived from an EMBL/GenBank/DDBJ whole genome shotgun (WGS) entry which is preliminary data.</text>
</comment>
<evidence type="ECO:0000256" key="2">
    <source>
        <dbReference type="ARBA" id="ARBA00022478"/>
    </source>
</evidence>
<dbReference type="InterPro" id="IPR041178">
    <property type="entry name" value="RPA43_OB"/>
</dbReference>
<dbReference type="CDD" id="cd18186">
    <property type="entry name" value="BTB_POZ_ZBTB_KLHL-like"/>
    <property type="match status" value="2"/>
</dbReference>
<dbReference type="SUPFAM" id="SSF54695">
    <property type="entry name" value="POZ domain"/>
    <property type="match status" value="2"/>
</dbReference>
<feature type="compositionally biased region" description="Acidic residues" evidence="5">
    <location>
        <begin position="395"/>
        <end position="404"/>
    </location>
</feature>
<sequence length="723" mass="80052">MFSVVQASVVLSVPPVFAANARAGAEEMLDSMIMRYIPSLRGVVLSHSNLSFLDSVAHIQRDCPFLVCNVAFDATLWSPRVGTQLSGKVSLCSPDHISLLVHRTFNVSIPRHHIPTDTWEFEYGPAENDPEFGQTLESKQDSAGRWVHKVTGQPLDGNLEFTVIGLTVANEMLSLVGSLQPDPFSPRHTISQNPRPQKADAPEHEEDQESSELEEDTDSPASDTDSDNDAADTFQALGKRKDLHDRAHGVKEKRRRVYSPTETHAAASGIFRSSGSPPWFFEDGETDDVDSELSTEEDEEAIQIHETFTKNCKLPGTVKIVVESTTFWAHKEILFFSSPFFEAALSGNWSETGRPQSISSIVTVSPSEFVGDGKALSPSPLGVSVKENELEIVSELELSEGESDPQDRGSRTSVREQTFSKLQSRRSTSSTSRSESEDAPASSRANVAQATVQRHSKNGPDAVIVLKEEKASTFHDFLKFIYPQTECTITWNNVASLMNISHKLSVPSLQHECLTFLLTHAAGKPIKAMRIAELFQEEELYRESSRFVLDNPGGWTEEELNTLSQETLLKLEKRRNWFLERVLKLGLTIIAKEYQCCPTCPDSSVCARLLEEKWRQAYHAVFRFGPPQPSMVFRYLRMLEGVSPPLALTHTACQASAKSFVATLFDRMFSLGVRGSGADAVPLGTRVAGSAAVASVNGPRRHFLYCTLKPDPVHKPKKSREAS</sequence>
<dbReference type="Gene3D" id="2.40.50.1060">
    <property type="match status" value="1"/>
</dbReference>
<keyword evidence="2" id="KW-0240">DNA-directed RNA polymerase</keyword>
<evidence type="ECO:0000256" key="1">
    <source>
        <dbReference type="ARBA" id="ARBA00004123"/>
    </source>
</evidence>
<evidence type="ECO:0000256" key="4">
    <source>
        <dbReference type="ARBA" id="ARBA00023242"/>
    </source>
</evidence>
<feature type="compositionally biased region" description="Acidic residues" evidence="5">
    <location>
        <begin position="203"/>
        <end position="230"/>
    </location>
</feature>
<dbReference type="EMBL" id="NHYE01000131">
    <property type="protein sequence ID" value="PPR07418.1"/>
    <property type="molecule type" value="Genomic_DNA"/>
</dbReference>
<feature type="region of interest" description="Disordered" evidence="5">
    <location>
        <begin position="179"/>
        <end position="263"/>
    </location>
</feature>
<proteinExistence type="predicted"/>
<evidence type="ECO:0000259" key="6">
    <source>
        <dbReference type="PROSITE" id="PS50097"/>
    </source>
</evidence>
<dbReference type="InterPro" id="IPR000210">
    <property type="entry name" value="BTB/POZ_dom"/>
</dbReference>
<organism evidence="7 8">
    <name type="scientific">Gymnopilus dilepis</name>
    <dbReference type="NCBI Taxonomy" id="231916"/>
    <lineage>
        <taxon>Eukaryota</taxon>
        <taxon>Fungi</taxon>
        <taxon>Dikarya</taxon>
        <taxon>Basidiomycota</taxon>
        <taxon>Agaricomycotina</taxon>
        <taxon>Agaricomycetes</taxon>
        <taxon>Agaricomycetidae</taxon>
        <taxon>Agaricales</taxon>
        <taxon>Agaricineae</taxon>
        <taxon>Hymenogastraceae</taxon>
        <taxon>Gymnopilus</taxon>
    </lineage>
</organism>
<dbReference type="PANTHER" id="PTHR12709:SF5">
    <property type="entry name" value="DNA-DIRECTED RNA POLYMERASE I SUBUNIT RPA43"/>
    <property type="match status" value="1"/>
</dbReference>
<dbReference type="AlphaFoldDB" id="A0A409YWR0"/>
<dbReference type="Pfam" id="PF00651">
    <property type="entry name" value="BTB"/>
    <property type="match status" value="2"/>
</dbReference>
<dbReference type="Gene3D" id="3.30.1490.120">
    <property type="entry name" value="RNA polymerase Rpb7-like, N-terminal domain"/>
    <property type="match status" value="1"/>
</dbReference>
<feature type="region of interest" description="Disordered" evidence="5">
    <location>
        <begin position="395"/>
        <end position="455"/>
    </location>
</feature>
<keyword evidence="4" id="KW-0539">Nucleus</keyword>
<evidence type="ECO:0000313" key="7">
    <source>
        <dbReference type="EMBL" id="PPR07418.1"/>
    </source>
</evidence>
<gene>
    <name evidence="7" type="ORF">CVT26_013734</name>
</gene>